<feature type="domain" description="C2H2-type" evidence="3">
    <location>
        <begin position="238"/>
        <end position="265"/>
    </location>
</feature>
<dbReference type="PROSITE" id="PS00028">
    <property type="entry name" value="ZINC_FINGER_C2H2_1"/>
    <property type="match status" value="2"/>
</dbReference>
<evidence type="ECO:0000256" key="1">
    <source>
        <dbReference type="PROSITE-ProRule" id="PRU00042"/>
    </source>
</evidence>
<keyword evidence="1" id="KW-0862">Zinc</keyword>
<dbReference type="GO" id="GO:0008270">
    <property type="term" value="F:zinc ion binding"/>
    <property type="evidence" value="ECO:0007669"/>
    <property type="project" value="UniProtKB-KW"/>
</dbReference>
<evidence type="ECO:0000256" key="2">
    <source>
        <dbReference type="SAM" id="MobiDB-lite"/>
    </source>
</evidence>
<dbReference type="AlphaFoldDB" id="A0A7I4YGP6"/>
<organism evidence="4 5">
    <name type="scientific">Haemonchus contortus</name>
    <name type="common">Barber pole worm</name>
    <dbReference type="NCBI Taxonomy" id="6289"/>
    <lineage>
        <taxon>Eukaryota</taxon>
        <taxon>Metazoa</taxon>
        <taxon>Ecdysozoa</taxon>
        <taxon>Nematoda</taxon>
        <taxon>Chromadorea</taxon>
        <taxon>Rhabditida</taxon>
        <taxon>Rhabditina</taxon>
        <taxon>Rhabditomorpha</taxon>
        <taxon>Strongyloidea</taxon>
        <taxon>Trichostrongylidae</taxon>
        <taxon>Haemonchus</taxon>
    </lineage>
</organism>
<dbReference type="InterPro" id="IPR013087">
    <property type="entry name" value="Znf_C2H2_type"/>
</dbReference>
<accession>A0A7I4YGP6</accession>
<feature type="compositionally biased region" description="Basic and acidic residues" evidence="2">
    <location>
        <begin position="55"/>
        <end position="74"/>
    </location>
</feature>
<dbReference type="Gene3D" id="3.30.160.60">
    <property type="entry name" value="Classic Zinc Finger"/>
    <property type="match status" value="1"/>
</dbReference>
<feature type="region of interest" description="Disordered" evidence="2">
    <location>
        <begin position="41"/>
        <end position="123"/>
    </location>
</feature>
<dbReference type="SUPFAM" id="SSF57667">
    <property type="entry name" value="beta-beta-alpha zinc fingers"/>
    <property type="match status" value="1"/>
</dbReference>
<dbReference type="OMA" id="NASHEFI"/>
<keyword evidence="1" id="KW-0479">Metal-binding</keyword>
<name>A0A7I4YGP6_HAECO</name>
<dbReference type="WBParaSite" id="HCON_00091090-00001">
    <property type="protein sequence ID" value="HCON_00091090-00001"/>
    <property type="gene ID" value="HCON_00091090"/>
</dbReference>
<proteinExistence type="predicted"/>
<feature type="domain" description="C2H2-type" evidence="3">
    <location>
        <begin position="206"/>
        <end position="234"/>
    </location>
</feature>
<evidence type="ECO:0000313" key="4">
    <source>
        <dbReference type="Proteomes" id="UP000025227"/>
    </source>
</evidence>
<dbReference type="Proteomes" id="UP000025227">
    <property type="component" value="Unplaced"/>
</dbReference>
<protein>
    <submittedName>
        <fullName evidence="5">Zinc finger domain containing protein</fullName>
    </submittedName>
</protein>
<reference evidence="5" key="1">
    <citation type="submission" date="2020-12" db="UniProtKB">
        <authorList>
            <consortium name="WormBaseParasite"/>
        </authorList>
    </citation>
    <scope>IDENTIFICATION</scope>
    <source>
        <strain evidence="5">MHco3</strain>
    </source>
</reference>
<keyword evidence="1" id="KW-0863">Zinc-finger</keyword>
<dbReference type="OrthoDB" id="5795386at2759"/>
<dbReference type="SMART" id="SM00355">
    <property type="entry name" value="ZnF_C2H2"/>
    <property type="match status" value="4"/>
</dbReference>
<sequence length="362" mass="41663">MSPAAEQASRTYPTRFRERIALHERYDAIFACVVKKALSETSLPSTPPQADAIGDEVRKRCTSETLSERSRVRFDSQPTVLPVEGEVPKPQLARNSGVSRRKPNRKPKRKRLYTPKKGGKRKAASIPIEPRVYCHCGIAVFTHALLHEHVLFEHPYPLAVRCSHCNASHEFIRQKHICSICDAFAEDLEEHLKIHYRDCTRPSALMECRMCFKTFQTVHEVVLHERSSHGKIRVPPKFPCEYCGSQFNTKHMRDSHLLTHFEDNVHEIWDRLEQMQNELGEMIVMNQCPICLSVMGSRKGFRWHILQKHLLKEPEAFLEFLSLSSFIVDNTAVKQEPPIPVPNDSVRNGVVVKKEIKVECIE</sequence>
<evidence type="ECO:0000259" key="3">
    <source>
        <dbReference type="PROSITE" id="PS50157"/>
    </source>
</evidence>
<dbReference type="InterPro" id="IPR036236">
    <property type="entry name" value="Znf_C2H2_sf"/>
</dbReference>
<keyword evidence="4" id="KW-1185">Reference proteome</keyword>
<feature type="compositionally biased region" description="Basic residues" evidence="2">
    <location>
        <begin position="99"/>
        <end position="123"/>
    </location>
</feature>
<evidence type="ECO:0000313" key="5">
    <source>
        <dbReference type="WBParaSite" id="HCON_00091090-00001"/>
    </source>
</evidence>
<dbReference type="PROSITE" id="PS50157">
    <property type="entry name" value="ZINC_FINGER_C2H2_2"/>
    <property type="match status" value="2"/>
</dbReference>